<evidence type="ECO:0000256" key="3">
    <source>
        <dbReference type="ARBA" id="ARBA00023125"/>
    </source>
</evidence>
<proteinExistence type="predicted"/>
<keyword evidence="7" id="KW-1185">Reference proteome</keyword>
<dbReference type="GO" id="GO:0003677">
    <property type="term" value="F:DNA binding"/>
    <property type="evidence" value="ECO:0007669"/>
    <property type="project" value="UniProtKB-KW"/>
</dbReference>
<name>A0A261FU96_9BIFI</name>
<dbReference type="Proteomes" id="UP000216352">
    <property type="component" value="Unassembled WGS sequence"/>
</dbReference>
<dbReference type="SMART" id="SM00422">
    <property type="entry name" value="HTH_MERR"/>
    <property type="match status" value="1"/>
</dbReference>
<dbReference type="Gene3D" id="1.10.1660.10">
    <property type="match status" value="1"/>
</dbReference>
<feature type="domain" description="HTH merR-type" evidence="5">
    <location>
        <begin position="35"/>
        <end position="107"/>
    </location>
</feature>
<dbReference type="InterPro" id="IPR009061">
    <property type="entry name" value="DNA-bd_dom_put_sf"/>
</dbReference>
<dbReference type="PANTHER" id="PTHR30204:SF69">
    <property type="entry name" value="MERR-FAMILY TRANSCRIPTIONAL REGULATOR"/>
    <property type="match status" value="1"/>
</dbReference>
<sequence>MRHAPSVVGWGNIRNARLCPKGKVKEVRVADDDELLTIGEVAKLDGVTTKALRYYDAHGILKPEVVDPRTGYRYYSPDQVLELDVVRICLATGMPLDSLERHRLEDGTLDWRGVLRASRARVDDEIARLRKQQTSLNDYLEEIVRKAQTPEDGVVSSDLQPTWLAAKPWAYNQPFAIKRYLRTMAELRNAMREADATPLLRRGILIDHLHERAWAYHQFDPQGAHDGPYRFDESITVLNPAGGPAQSMAIERDRLSQCFDEGAAMTMRDDPEQWPHATMTEIWGSRASRGRVSIRYSRHRCAV</sequence>
<dbReference type="SUPFAM" id="SSF46955">
    <property type="entry name" value="Putative DNA-binding domain"/>
    <property type="match status" value="1"/>
</dbReference>
<keyword evidence="3" id="KW-0238">DNA-binding</keyword>
<keyword evidence="1" id="KW-0678">Repressor</keyword>
<dbReference type="CDD" id="cd01107">
    <property type="entry name" value="HTH_BmrR"/>
    <property type="match status" value="1"/>
</dbReference>
<gene>
    <name evidence="6" type="ORF">BLEM_0679</name>
</gene>
<reference evidence="6 7" key="1">
    <citation type="journal article" date="2017" name="BMC Genomics">
        <title>Comparative genomic and phylogenomic analyses of the Bifidobacteriaceae family.</title>
        <authorList>
            <person name="Lugli G.A."/>
            <person name="Milani C."/>
            <person name="Turroni F."/>
            <person name="Duranti S."/>
            <person name="Mancabelli L."/>
            <person name="Mangifesta M."/>
            <person name="Ferrario C."/>
            <person name="Modesto M."/>
            <person name="Mattarelli P."/>
            <person name="Jiri K."/>
            <person name="van Sinderen D."/>
            <person name="Ventura M."/>
        </authorList>
    </citation>
    <scope>NUCLEOTIDE SEQUENCE [LARGE SCALE GENOMIC DNA]</scope>
    <source>
        <strain evidence="6 7">DSM 28807</strain>
    </source>
</reference>
<dbReference type="GO" id="GO:0003700">
    <property type="term" value="F:DNA-binding transcription factor activity"/>
    <property type="evidence" value="ECO:0007669"/>
    <property type="project" value="InterPro"/>
</dbReference>
<evidence type="ECO:0000313" key="6">
    <source>
        <dbReference type="EMBL" id="OZG62762.1"/>
    </source>
</evidence>
<organism evidence="6 7">
    <name type="scientific">Bifidobacterium lemurum</name>
    <dbReference type="NCBI Taxonomy" id="1603886"/>
    <lineage>
        <taxon>Bacteria</taxon>
        <taxon>Bacillati</taxon>
        <taxon>Actinomycetota</taxon>
        <taxon>Actinomycetes</taxon>
        <taxon>Bifidobacteriales</taxon>
        <taxon>Bifidobacteriaceae</taxon>
        <taxon>Bifidobacterium</taxon>
    </lineage>
</organism>
<dbReference type="PROSITE" id="PS50937">
    <property type="entry name" value="HTH_MERR_2"/>
    <property type="match status" value="1"/>
</dbReference>
<keyword evidence="2" id="KW-0805">Transcription regulation</keyword>
<dbReference type="AlphaFoldDB" id="A0A261FU96"/>
<protein>
    <submittedName>
        <fullName evidence="6">Multidrug transporter</fullName>
    </submittedName>
</protein>
<evidence type="ECO:0000256" key="1">
    <source>
        <dbReference type="ARBA" id="ARBA00022491"/>
    </source>
</evidence>
<dbReference type="InterPro" id="IPR047057">
    <property type="entry name" value="MerR_fam"/>
</dbReference>
<keyword evidence="4" id="KW-0804">Transcription</keyword>
<dbReference type="Pfam" id="PF13411">
    <property type="entry name" value="MerR_1"/>
    <property type="match status" value="1"/>
</dbReference>
<dbReference type="EMBL" id="MWWX01000004">
    <property type="protein sequence ID" value="OZG62762.1"/>
    <property type="molecule type" value="Genomic_DNA"/>
</dbReference>
<dbReference type="InterPro" id="IPR000551">
    <property type="entry name" value="MerR-type_HTH_dom"/>
</dbReference>
<comment type="caution">
    <text evidence="6">The sequence shown here is derived from an EMBL/GenBank/DDBJ whole genome shotgun (WGS) entry which is preliminary data.</text>
</comment>
<evidence type="ECO:0000256" key="4">
    <source>
        <dbReference type="ARBA" id="ARBA00023163"/>
    </source>
</evidence>
<dbReference type="STRING" id="1603886.GCA_001895165_01385"/>
<evidence type="ECO:0000256" key="2">
    <source>
        <dbReference type="ARBA" id="ARBA00023015"/>
    </source>
</evidence>
<dbReference type="PANTHER" id="PTHR30204">
    <property type="entry name" value="REDOX-CYCLING DRUG-SENSING TRANSCRIPTIONAL ACTIVATOR SOXR"/>
    <property type="match status" value="1"/>
</dbReference>
<accession>A0A261FU96</accession>
<evidence type="ECO:0000259" key="5">
    <source>
        <dbReference type="PROSITE" id="PS50937"/>
    </source>
</evidence>
<evidence type="ECO:0000313" key="7">
    <source>
        <dbReference type="Proteomes" id="UP000216352"/>
    </source>
</evidence>